<evidence type="ECO:0008006" key="7">
    <source>
        <dbReference type="Google" id="ProtNLM"/>
    </source>
</evidence>
<keyword evidence="2" id="KW-0325">Glycoprotein</keyword>
<keyword evidence="4" id="KW-0732">Signal</keyword>
<keyword evidence="3" id="KW-0812">Transmembrane</keyword>
<organism evidence="5 6">
    <name type="scientific">Perca fluviatilis</name>
    <name type="common">European perch</name>
    <dbReference type="NCBI Taxonomy" id="8168"/>
    <lineage>
        <taxon>Eukaryota</taxon>
        <taxon>Metazoa</taxon>
        <taxon>Chordata</taxon>
        <taxon>Craniata</taxon>
        <taxon>Vertebrata</taxon>
        <taxon>Euteleostomi</taxon>
        <taxon>Actinopterygii</taxon>
        <taxon>Neopterygii</taxon>
        <taxon>Teleostei</taxon>
        <taxon>Neoteleostei</taxon>
        <taxon>Acanthomorphata</taxon>
        <taxon>Eupercaria</taxon>
        <taxon>Perciformes</taxon>
        <taxon>Percoidei</taxon>
        <taxon>Percidae</taxon>
        <taxon>Percinae</taxon>
        <taxon>Perca</taxon>
    </lineage>
</organism>
<dbReference type="SUPFAM" id="SSF54403">
    <property type="entry name" value="Cystatin/monellin"/>
    <property type="match status" value="1"/>
</dbReference>
<feature type="chain" id="PRO_5025528615" description="Cystatin domain-containing protein" evidence="4">
    <location>
        <begin position="17"/>
        <end position="401"/>
    </location>
</feature>
<accession>A0A6A5EZ53</accession>
<feature type="transmembrane region" description="Helical" evidence="3">
    <location>
        <begin position="282"/>
        <end position="303"/>
    </location>
</feature>
<keyword evidence="1" id="KW-1015">Disulfide bond</keyword>
<dbReference type="Gene3D" id="3.10.450.10">
    <property type="match status" value="1"/>
</dbReference>
<feature type="transmembrane region" description="Helical" evidence="3">
    <location>
        <begin position="315"/>
        <end position="339"/>
    </location>
</feature>
<dbReference type="PANTHER" id="PTHR13814">
    <property type="entry name" value="FETUIN"/>
    <property type="match status" value="1"/>
</dbReference>
<dbReference type="EMBL" id="VHII01000009">
    <property type="protein sequence ID" value="KAF1386060.1"/>
    <property type="molecule type" value="Genomic_DNA"/>
</dbReference>
<feature type="signal peptide" evidence="4">
    <location>
        <begin position="1"/>
        <end position="16"/>
    </location>
</feature>
<dbReference type="InterPro" id="IPR050735">
    <property type="entry name" value="Kininogen_Fetuin_HRG"/>
</dbReference>
<dbReference type="InterPro" id="IPR046350">
    <property type="entry name" value="Cystatin_sf"/>
</dbReference>
<evidence type="ECO:0000256" key="2">
    <source>
        <dbReference type="ARBA" id="ARBA00023180"/>
    </source>
</evidence>
<dbReference type="Proteomes" id="UP000465112">
    <property type="component" value="Chromosome 9"/>
</dbReference>
<feature type="transmembrane region" description="Helical" evidence="3">
    <location>
        <begin position="253"/>
        <end position="276"/>
    </location>
</feature>
<evidence type="ECO:0000256" key="4">
    <source>
        <dbReference type="SAM" id="SignalP"/>
    </source>
</evidence>
<evidence type="ECO:0000256" key="1">
    <source>
        <dbReference type="ARBA" id="ARBA00023157"/>
    </source>
</evidence>
<proteinExistence type="predicted"/>
<dbReference type="GO" id="GO:0005576">
    <property type="term" value="C:extracellular region"/>
    <property type="evidence" value="ECO:0007669"/>
    <property type="project" value="TreeGrafter"/>
</dbReference>
<evidence type="ECO:0000256" key="3">
    <source>
        <dbReference type="SAM" id="Phobius"/>
    </source>
</evidence>
<keyword evidence="6" id="KW-1185">Reference proteome</keyword>
<evidence type="ECO:0000313" key="6">
    <source>
        <dbReference type="Proteomes" id="UP000465112"/>
    </source>
</evidence>
<keyword evidence="3" id="KW-0472">Membrane</keyword>
<comment type="caution">
    <text evidence="5">The sequence shown here is derived from an EMBL/GenBank/DDBJ whole genome shotgun (WGS) entry which is preliminary data.</text>
</comment>
<dbReference type="AlphaFoldDB" id="A0A6A5EZ53"/>
<gene>
    <name evidence="5" type="ORF">PFLUV_G00114240</name>
</gene>
<sequence>MLRLFSLLSHLSFISPLVLHPPPTPRPITLSPSSTSLFCTMKGFHIVVLLSSAVLLVSAAPAMELVTCSEESGAAAAQLAMHRINENHRHGYKFRLQEIQGNKVEKADDGCNLELQLNLQETVCHVVNPKHFEDCQIRGEAERAVTANCTVKMSVKNNDANVTNLGRTTMLSLPLWRLIVQWEAESILRHANPSAPTELIMLSASQLTSGKPASSQSSVNSIPHRTRLPLALVSKSPYAGIILPMQAVADITLVPMLAMAMVAAIMTAMAVVAAIMTAMANVAAIMTAMAAIMTAMANVAAIMTTMANVAAIMTAMANVAAIMTAMATVAAIIPAMAILTKKSSIIGPHSVPNTNSMPGIASIAAMDRTQLSTTFAPGLVLGAAPAPETRTEIHHTTLKQP</sequence>
<dbReference type="PANTHER" id="PTHR13814:SF16">
    <property type="entry name" value="CYSTATIN"/>
    <property type="match status" value="1"/>
</dbReference>
<reference evidence="5 6" key="1">
    <citation type="submission" date="2019-06" db="EMBL/GenBank/DDBJ databases">
        <title>A chromosome-scale genome assembly of the European perch, Perca fluviatilis.</title>
        <authorList>
            <person name="Roques C."/>
            <person name="Zahm M."/>
            <person name="Cabau C."/>
            <person name="Klopp C."/>
            <person name="Bouchez O."/>
            <person name="Donnadieu C."/>
            <person name="Kuhl H."/>
            <person name="Gislard M."/>
            <person name="Guendouz S."/>
            <person name="Journot L."/>
            <person name="Haffray P."/>
            <person name="Bestin A."/>
            <person name="Morvezen R."/>
            <person name="Feron R."/>
            <person name="Wen M."/>
            <person name="Jouanno E."/>
            <person name="Herpin A."/>
            <person name="Schartl M."/>
            <person name="Postlethwait J."/>
            <person name="Schaerlinger B."/>
            <person name="Chardard D."/>
            <person name="Lecocq T."/>
            <person name="Poncet C."/>
            <person name="Jaffrelo L."/>
            <person name="Lampietro C."/>
            <person name="Guiguen Y."/>
        </authorList>
    </citation>
    <scope>NUCLEOTIDE SEQUENCE [LARGE SCALE GENOMIC DNA]</scope>
    <source>
        <tissue evidence="5">Blood</tissue>
    </source>
</reference>
<name>A0A6A5EZ53_PERFL</name>
<protein>
    <recommendedName>
        <fullName evidence="7">Cystatin domain-containing protein</fullName>
    </recommendedName>
</protein>
<dbReference type="GO" id="GO:0004866">
    <property type="term" value="F:endopeptidase inhibitor activity"/>
    <property type="evidence" value="ECO:0007669"/>
    <property type="project" value="TreeGrafter"/>
</dbReference>
<keyword evidence="3" id="KW-1133">Transmembrane helix</keyword>
<evidence type="ECO:0000313" key="5">
    <source>
        <dbReference type="EMBL" id="KAF1386060.1"/>
    </source>
</evidence>